<organism evidence="2 3">
    <name type="scientific">Solanum commersonii</name>
    <name type="common">Commerson's wild potato</name>
    <name type="synonym">Commerson's nightshade</name>
    <dbReference type="NCBI Taxonomy" id="4109"/>
    <lineage>
        <taxon>Eukaryota</taxon>
        <taxon>Viridiplantae</taxon>
        <taxon>Streptophyta</taxon>
        <taxon>Embryophyta</taxon>
        <taxon>Tracheophyta</taxon>
        <taxon>Spermatophyta</taxon>
        <taxon>Magnoliopsida</taxon>
        <taxon>eudicotyledons</taxon>
        <taxon>Gunneridae</taxon>
        <taxon>Pentapetalae</taxon>
        <taxon>asterids</taxon>
        <taxon>lamiids</taxon>
        <taxon>Solanales</taxon>
        <taxon>Solanaceae</taxon>
        <taxon>Solanoideae</taxon>
        <taxon>Solaneae</taxon>
        <taxon>Solanum</taxon>
    </lineage>
</organism>
<protein>
    <submittedName>
        <fullName evidence="2">Uncharacterized protein</fullName>
    </submittedName>
</protein>
<comment type="caution">
    <text evidence="2">The sequence shown here is derived from an EMBL/GenBank/DDBJ whole genome shotgun (WGS) entry which is preliminary data.</text>
</comment>
<accession>A0A9J5X8Q0</accession>
<evidence type="ECO:0000313" key="2">
    <source>
        <dbReference type="EMBL" id="KAG5584697.1"/>
    </source>
</evidence>
<feature type="region of interest" description="Disordered" evidence="1">
    <location>
        <begin position="35"/>
        <end position="54"/>
    </location>
</feature>
<evidence type="ECO:0000256" key="1">
    <source>
        <dbReference type="SAM" id="MobiDB-lite"/>
    </source>
</evidence>
<feature type="compositionally biased region" description="Polar residues" evidence="1">
    <location>
        <begin position="36"/>
        <end position="46"/>
    </location>
</feature>
<evidence type="ECO:0000313" key="3">
    <source>
        <dbReference type="Proteomes" id="UP000824120"/>
    </source>
</evidence>
<dbReference type="EMBL" id="JACXVP010000009">
    <property type="protein sequence ID" value="KAG5584697.1"/>
    <property type="molecule type" value="Genomic_DNA"/>
</dbReference>
<dbReference type="Proteomes" id="UP000824120">
    <property type="component" value="Chromosome 9"/>
</dbReference>
<reference evidence="2 3" key="1">
    <citation type="submission" date="2020-09" db="EMBL/GenBank/DDBJ databases">
        <title>De no assembly of potato wild relative species, Solanum commersonii.</title>
        <authorList>
            <person name="Cho K."/>
        </authorList>
    </citation>
    <scope>NUCLEOTIDE SEQUENCE [LARGE SCALE GENOMIC DNA]</scope>
    <source>
        <strain evidence="2">LZ3.2</strain>
        <tissue evidence="2">Leaf</tissue>
    </source>
</reference>
<name>A0A9J5X8Q0_SOLCO</name>
<proteinExistence type="predicted"/>
<gene>
    <name evidence="2" type="ORF">H5410_045131</name>
</gene>
<sequence>MEGVPAYDLEATSASHSSLYSMMSSQMEVPPKHYFHSTSKITSQHDSSPSSLPSRHPFYQPHFATLELIEIHTSYAVHPNLPCSIHLEEARLPLAHGGSSTCSDVVASPRKKCCLCQDDAS</sequence>
<keyword evidence="3" id="KW-1185">Reference proteome</keyword>
<dbReference type="AlphaFoldDB" id="A0A9J5X8Q0"/>